<protein>
    <submittedName>
        <fullName evidence="2">Uncharacterized protein</fullName>
    </submittedName>
</protein>
<evidence type="ECO:0000256" key="1">
    <source>
        <dbReference type="SAM" id="MobiDB-lite"/>
    </source>
</evidence>
<feature type="region of interest" description="Disordered" evidence="1">
    <location>
        <begin position="163"/>
        <end position="183"/>
    </location>
</feature>
<reference evidence="2" key="1">
    <citation type="journal article" date="2023" name="PhytoFront">
        <title>Draft Genome Resources of Seven Strains of Tilletia horrida, Causal Agent of Kernel Smut of Rice.</title>
        <authorList>
            <person name="Khanal S."/>
            <person name="Antony Babu S."/>
            <person name="Zhou X.G."/>
        </authorList>
    </citation>
    <scope>NUCLEOTIDE SEQUENCE</scope>
    <source>
        <strain evidence="2">TX3</strain>
    </source>
</reference>
<keyword evidence="3" id="KW-1185">Reference proteome</keyword>
<proteinExistence type="predicted"/>
<dbReference type="AlphaFoldDB" id="A0AAN6G7P6"/>
<sequence length="374" mass="41791">PLVSRLDFFIKSRRQVAFDRKAVHARYKQRLDKLVKDFALTRARFAPSASAGIVTSPSDSFDPAVEVAQMISREKIACQSLSEAALALHTPLTQWHGITDQMARRDQLPSTHLLTRHSTSKSTSSSKSKTQLANYNKAADDFNTVLSDNVAVKAKVMSVLQASSDDPHFPPSSSTASPLASLQHHHPPLPARCVSLSDLFKRETLDMLAPLIDPADLAFQPWAMDPTLAAAMDQLERIYRLYEEIERLNVEVHNAIRWISGTVQDALQLQGQHRPRDHHVLIDRRLRMSLALGLHWLAGVRELSPHSLLLHAVIEPVQSWFKDKPSIAPSFPCSQVATDAADGTDDNDKDDEEEEDRGSSVDDVHDVRHDFEDE</sequence>
<evidence type="ECO:0000313" key="3">
    <source>
        <dbReference type="Proteomes" id="UP001176521"/>
    </source>
</evidence>
<comment type="caution">
    <text evidence="2">The sequence shown here is derived from an EMBL/GenBank/DDBJ whole genome shotgun (WGS) entry which is preliminary data.</text>
</comment>
<feature type="compositionally biased region" description="Acidic residues" evidence="1">
    <location>
        <begin position="342"/>
        <end position="356"/>
    </location>
</feature>
<feature type="region of interest" description="Disordered" evidence="1">
    <location>
        <begin position="331"/>
        <end position="374"/>
    </location>
</feature>
<gene>
    <name evidence="2" type="ORF">OC842_007761</name>
</gene>
<feature type="compositionally biased region" description="Low complexity" evidence="1">
    <location>
        <begin position="171"/>
        <end position="182"/>
    </location>
</feature>
<feature type="compositionally biased region" description="Basic and acidic residues" evidence="1">
    <location>
        <begin position="357"/>
        <end position="374"/>
    </location>
</feature>
<feature type="non-terminal residue" evidence="2">
    <location>
        <position position="1"/>
    </location>
</feature>
<name>A0AAN6G7P6_9BASI</name>
<accession>A0AAN6G7P6</accession>
<dbReference type="EMBL" id="JAPDMQ010001254">
    <property type="protein sequence ID" value="KAK0518542.1"/>
    <property type="molecule type" value="Genomic_DNA"/>
</dbReference>
<dbReference type="Proteomes" id="UP001176521">
    <property type="component" value="Unassembled WGS sequence"/>
</dbReference>
<organism evidence="2 3">
    <name type="scientific">Tilletia horrida</name>
    <dbReference type="NCBI Taxonomy" id="155126"/>
    <lineage>
        <taxon>Eukaryota</taxon>
        <taxon>Fungi</taxon>
        <taxon>Dikarya</taxon>
        <taxon>Basidiomycota</taxon>
        <taxon>Ustilaginomycotina</taxon>
        <taxon>Exobasidiomycetes</taxon>
        <taxon>Tilletiales</taxon>
        <taxon>Tilletiaceae</taxon>
        <taxon>Tilletia</taxon>
    </lineage>
</organism>
<evidence type="ECO:0000313" key="2">
    <source>
        <dbReference type="EMBL" id="KAK0518542.1"/>
    </source>
</evidence>